<dbReference type="PROSITE" id="PS50893">
    <property type="entry name" value="ABC_TRANSPORTER_2"/>
    <property type="match status" value="1"/>
</dbReference>
<dbReference type="InterPro" id="IPR027417">
    <property type="entry name" value="P-loop_NTPase"/>
</dbReference>
<dbReference type="SMART" id="SM00382">
    <property type="entry name" value="AAA"/>
    <property type="match status" value="1"/>
</dbReference>
<evidence type="ECO:0000313" key="5">
    <source>
        <dbReference type="Proteomes" id="UP000027265"/>
    </source>
</evidence>
<dbReference type="STRING" id="933084.A0A067QDZ1"/>
<dbReference type="InterPro" id="IPR017871">
    <property type="entry name" value="ABC_transporter-like_CS"/>
</dbReference>
<dbReference type="GO" id="GO:0016887">
    <property type="term" value="F:ATP hydrolysis activity"/>
    <property type="evidence" value="ECO:0007669"/>
    <property type="project" value="InterPro"/>
</dbReference>
<feature type="domain" description="ABC transporter" evidence="3">
    <location>
        <begin position="5"/>
        <end position="243"/>
    </location>
</feature>
<dbReference type="Proteomes" id="UP000027265">
    <property type="component" value="Unassembled WGS sequence"/>
</dbReference>
<dbReference type="InterPro" id="IPR003593">
    <property type="entry name" value="AAA+_ATPase"/>
</dbReference>
<reference evidence="5" key="1">
    <citation type="journal article" date="2014" name="Proc. Natl. Acad. Sci. U.S.A.">
        <title>Extensive sampling of basidiomycete genomes demonstrates inadequacy of the white-rot/brown-rot paradigm for wood decay fungi.</title>
        <authorList>
            <person name="Riley R."/>
            <person name="Salamov A.A."/>
            <person name="Brown D.W."/>
            <person name="Nagy L.G."/>
            <person name="Floudas D."/>
            <person name="Held B.W."/>
            <person name="Levasseur A."/>
            <person name="Lombard V."/>
            <person name="Morin E."/>
            <person name="Otillar R."/>
            <person name="Lindquist E.A."/>
            <person name="Sun H."/>
            <person name="LaButti K.M."/>
            <person name="Schmutz J."/>
            <person name="Jabbour D."/>
            <person name="Luo H."/>
            <person name="Baker S.E."/>
            <person name="Pisabarro A.G."/>
            <person name="Walton J.D."/>
            <person name="Blanchette R.A."/>
            <person name="Henrissat B."/>
            <person name="Martin F."/>
            <person name="Cullen D."/>
            <person name="Hibbett D.S."/>
            <person name="Grigoriev I.V."/>
        </authorList>
    </citation>
    <scope>NUCLEOTIDE SEQUENCE [LARGE SCALE GENOMIC DNA]</scope>
    <source>
        <strain evidence="5">MUCL 33604</strain>
    </source>
</reference>
<dbReference type="EMBL" id="KL197713">
    <property type="protein sequence ID" value="KDQ60811.1"/>
    <property type="molecule type" value="Genomic_DNA"/>
</dbReference>
<proteinExistence type="predicted"/>
<keyword evidence="1" id="KW-0547">Nucleotide-binding</keyword>
<keyword evidence="5" id="KW-1185">Reference proteome</keyword>
<evidence type="ECO:0000313" key="4">
    <source>
        <dbReference type="EMBL" id="KDQ60811.1"/>
    </source>
</evidence>
<name>A0A067QDZ1_9AGAM</name>
<protein>
    <recommendedName>
        <fullName evidence="3">ABC transporter domain-containing protein</fullName>
    </recommendedName>
</protein>
<dbReference type="PROSITE" id="PS00211">
    <property type="entry name" value="ABC_TRANSPORTER_1"/>
    <property type="match status" value="1"/>
</dbReference>
<organism evidence="4 5">
    <name type="scientific">Jaapia argillacea MUCL 33604</name>
    <dbReference type="NCBI Taxonomy" id="933084"/>
    <lineage>
        <taxon>Eukaryota</taxon>
        <taxon>Fungi</taxon>
        <taxon>Dikarya</taxon>
        <taxon>Basidiomycota</taxon>
        <taxon>Agaricomycotina</taxon>
        <taxon>Agaricomycetes</taxon>
        <taxon>Agaricomycetidae</taxon>
        <taxon>Jaapiales</taxon>
        <taxon>Jaapiaceae</taxon>
        <taxon>Jaapia</taxon>
    </lineage>
</organism>
<dbReference type="PANTHER" id="PTHR43119">
    <property type="entry name" value="ABC TRANSPORT PROTEIN ATP-BINDING COMPONENT-RELATED"/>
    <property type="match status" value="1"/>
</dbReference>
<dbReference type="SUPFAM" id="SSF52540">
    <property type="entry name" value="P-loop containing nucleoside triphosphate hydrolases"/>
    <property type="match status" value="1"/>
</dbReference>
<dbReference type="Gene3D" id="3.40.50.300">
    <property type="entry name" value="P-loop containing nucleotide triphosphate hydrolases"/>
    <property type="match status" value="1"/>
</dbReference>
<dbReference type="GO" id="GO:0005524">
    <property type="term" value="F:ATP binding"/>
    <property type="evidence" value="ECO:0007669"/>
    <property type="project" value="UniProtKB-KW"/>
</dbReference>
<dbReference type="AlphaFoldDB" id="A0A067QDZ1"/>
<accession>A0A067QDZ1</accession>
<evidence type="ECO:0000259" key="3">
    <source>
        <dbReference type="PROSITE" id="PS50893"/>
    </source>
</evidence>
<dbReference type="OrthoDB" id="6593433at2759"/>
<evidence type="ECO:0000256" key="1">
    <source>
        <dbReference type="ARBA" id="ARBA00022741"/>
    </source>
</evidence>
<dbReference type="InterPro" id="IPR003439">
    <property type="entry name" value="ABC_transporter-like_ATP-bd"/>
</dbReference>
<dbReference type="Pfam" id="PF00005">
    <property type="entry name" value="ABC_tran"/>
    <property type="match status" value="1"/>
</dbReference>
<gene>
    <name evidence="4" type="ORF">JAAARDRAFT_204615</name>
</gene>
<keyword evidence="2" id="KW-0067">ATP-binding</keyword>
<evidence type="ECO:0000256" key="2">
    <source>
        <dbReference type="ARBA" id="ARBA00022840"/>
    </source>
</evidence>
<sequence>MSALLELRSISCPRPEGAPIFHDISFSLNEGDILILRGRSGVGKSTLLKCIAHLNVYRGEIFYRGKAAKSYGIPAYRTHVLYVPQRPSLLPGTPRDFLASVAKFGSRRSKSKDQRAAKKGENSSDFDISECVDVGKSWGVEEELWDRNWANLSGGEAQRVVLAIAVGLDAAEVLLLDEPTSALDPVSSKSVEERLTSELRDPHSTLKGIIWITHSEEQGARVGTRFTEITPEGVRENRAATEV</sequence>
<dbReference type="HOGENOM" id="CLU_000604_1_22_1"/>
<dbReference type="PANTHER" id="PTHR43119:SF1">
    <property type="entry name" value="ABC TRANSPORTER DOMAIN-CONTAINING PROTEIN"/>
    <property type="match status" value="1"/>
</dbReference>
<dbReference type="InParanoid" id="A0A067QDZ1"/>